<organism evidence="3 4">
    <name type="scientific">Gymnopus androsaceus JB14</name>
    <dbReference type="NCBI Taxonomy" id="1447944"/>
    <lineage>
        <taxon>Eukaryota</taxon>
        <taxon>Fungi</taxon>
        <taxon>Dikarya</taxon>
        <taxon>Basidiomycota</taxon>
        <taxon>Agaricomycotina</taxon>
        <taxon>Agaricomycetes</taxon>
        <taxon>Agaricomycetidae</taxon>
        <taxon>Agaricales</taxon>
        <taxon>Marasmiineae</taxon>
        <taxon>Omphalotaceae</taxon>
        <taxon>Gymnopus</taxon>
    </lineage>
</organism>
<dbReference type="Pfam" id="PF20236">
    <property type="entry name" value="DUF6593"/>
    <property type="match status" value="1"/>
</dbReference>
<gene>
    <name evidence="3" type="ORF">BT96DRAFT_915784</name>
</gene>
<dbReference type="InterPro" id="IPR046528">
    <property type="entry name" value="DUF6593"/>
</dbReference>
<reference evidence="3" key="1">
    <citation type="journal article" date="2019" name="Environ. Microbiol.">
        <title>Fungal ecological strategies reflected in gene transcription - a case study of two litter decomposers.</title>
        <authorList>
            <person name="Barbi F."/>
            <person name="Kohler A."/>
            <person name="Barry K."/>
            <person name="Baskaran P."/>
            <person name="Daum C."/>
            <person name="Fauchery L."/>
            <person name="Ihrmark K."/>
            <person name="Kuo A."/>
            <person name="LaButti K."/>
            <person name="Lipzen A."/>
            <person name="Morin E."/>
            <person name="Grigoriev I.V."/>
            <person name="Henrissat B."/>
            <person name="Lindahl B."/>
            <person name="Martin F."/>
        </authorList>
    </citation>
    <scope>NUCLEOTIDE SEQUENCE</scope>
    <source>
        <strain evidence="3">JB14</strain>
    </source>
</reference>
<name>A0A6A4I785_9AGAR</name>
<feature type="region of interest" description="Disordered" evidence="1">
    <location>
        <begin position="53"/>
        <end position="78"/>
    </location>
</feature>
<sequence>MSLRIYRRHRRVESITNNVYEDDQGKTLYIVHTPWALNIVNRTTTVTKALHDSPIDSVSRSSSSPARPYSPQFDDGAFFTSENQREGTCTSIVENLADADANSSDPVDEGNTGNTSPGRPRRRSRSSGEHTNFIYLAQIDWRVFKSTKIRFGTGKYSGQEVLVKDLFSKEGHAQRRSLFFTGEDGKEYRWRIFKRYCELCLNDASNTPIAKFHRAKAFSKERSYFEIFPSGLNMVDEIFVLFIYADRLRESEEGGGG</sequence>
<keyword evidence="4" id="KW-1185">Reference proteome</keyword>
<evidence type="ECO:0000256" key="1">
    <source>
        <dbReference type="SAM" id="MobiDB-lite"/>
    </source>
</evidence>
<feature type="region of interest" description="Disordered" evidence="1">
    <location>
        <begin position="99"/>
        <end position="127"/>
    </location>
</feature>
<evidence type="ECO:0000259" key="2">
    <source>
        <dbReference type="Pfam" id="PF20236"/>
    </source>
</evidence>
<evidence type="ECO:0000313" key="3">
    <source>
        <dbReference type="EMBL" id="KAE9405810.1"/>
    </source>
</evidence>
<dbReference type="EMBL" id="ML769406">
    <property type="protein sequence ID" value="KAE9405810.1"/>
    <property type="molecule type" value="Genomic_DNA"/>
</dbReference>
<accession>A0A6A4I785</accession>
<dbReference type="Proteomes" id="UP000799118">
    <property type="component" value="Unassembled WGS sequence"/>
</dbReference>
<evidence type="ECO:0000313" key="4">
    <source>
        <dbReference type="Proteomes" id="UP000799118"/>
    </source>
</evidence>
<proteinExistence type="predicted"/>
<protein>
    <recommendedName>
        <fullName evidence="2">DUF6593 domain-containing protein</fullName>
    </recommendedName>
</protein>
<feature type="compositionally biased region" description="Low complexity" evidence="1">
    <location>
        <begin position="55"/>
        <end position="71"/>
    </location>
</feature>
<feature type="domain" description="DUF6593" evidence="2">
    <location>
        <begin position="125"/>
        <end position="250"/>
    </location>
</feature>
<feature type="compositionally biased region" description="Polar residues" evidence="1">
    <location>
        <begin position="101"/>
        <end position="115"/>
    </location>
</feature>
<dbReference type="AlphaFoldDB" id="A0A6A4I785"/>
<dbReference type="OrthoDB" id="3360976at2759"/>